<keyword evidence="2" id="KW-0472">Membrane</keyword>
<feature type="region of interest" description="Disordered" evidence="1">
    <location>
        <begin position="90"/>
        <end position="116"/>
    </location>
</feature>
<accession>A0A0R0LW06</accession>
<dbReference type="AlphaFoldDB" id="A0A0R0LW06"/>
<evidence type="ECO:0000313" key="3">
    <source>
        <dbReference type="EMBL" id="KRH93561.1"/>
    </source>
</evidence>
<keyword evidence="4" id="KW-1185">Reference proteome</keyword>
<evidence type="ECO:0000256" key="2">
    <source>
        <dbReference type="SAM" id="Phobius"/>
    </source>
</evidence>
<feature type="transmembrane region" description="Helical" evidence="2">
    <location>
        <begin position="6"/>
        <end position="23"/>
    </location>
</feature>
<protein>
    <submittedName>
        <fullName evidence="3">Zinc (Zn2+)-Iron (Fe2+) Permease (ZIP) Family</fullName>
    </submittedName>
</protein>
<dbReference type="VEuPathDB" id="MicrosporidiaDB:M153_7710003984"/>
<proteinExistence type="predicted"/>
<reference evidence="3 4" key="1">
    <citation type="submission" date="2015-07" db="EMBL/GenBank/DDBJ databases">
        <title>The genome of Pseudoloma neurophilia, a relevant intracellular parasite of the zebrafish.</title>
        <authorList>
            <person name="Ndikumana S."/>
            <person name="Pelin A."/>
            <person name="Sanders J."/>
            <person name="Corradi N."/>
        </authorList>
    </citation>
    <scope>NUCLEOTIDE SEQUENCE [LARGE SCALE GENOMIC DNA]</scope>
    <source>
        <strain evidence="3 4">MK1</strain>
    </source>
</reference>
<sequence>MFTNTLILSTVIFCISLVLCYIPSKIKSVKLLKTVYPYITIAAAGFMLAMLLMDFIPHVTGSCMHKSHQKNKHHSLDECPNALVCEIHKKDASKHKHSHDSSCEDHSHHDHSHHDH</sequence>
<organism evidence="3 4">
    <name type="scientific">Pseudoloma neurophilia</name>
    <dbReference type="NCBI Taxonomy" id="146866"/>
    <lineage>
        <taxon>Eukaryota</taxon>
        <taxon>Fungi</taxon>
        <taxon>Fungi incertae sedis</taxon>
        <taxon>Microsporidia</taxon>
        <taxon>Pseudoloma</taxon>
    </lineage>
</organism>
<feature type="compositionally biased region" description="Basic and acidic residues" evidence="1">
    <location>
        <begin position="99"/>
        <end position="116"/>
    </location>
</feature>
<gene>
    <name evidence="3" type="ORF">M153_7710003984</name>
</gene>
<feature type="transmembrane region" description="Helical" evidence="2">
    <location>
        <begin position="35"/>
        <end position="56"/>
    </location>
</feature>
<name>A0A0R0LW06_9MICR</name>
<evidence type="ECO:0000313" key="4">
    <source>
        <dbReference type="Proteomes" id="UP000051530"/>
    </source>
</evidence>
<dbReference type="EMBL" id="LGUB01000295">
    <property type="protein sequence ID" value="KRH93561.1"/>
    <property type="molecule type" value="Genomic_DNA"/>
</dbReference>
<comment type="caution">
    <text evidence="3">The sequence shown here is derived from an EMBL/GenBank/DDBJ whole genome shotgun (WGS) entry which is preliminary data.</text>
</comment>
<feature type="non-terminal residue" evidence="3">
    <location>
        <position position="116"/>
    </location>
</feature>
<evidence type="ECO:0000256" key="1">
    <source>
        <dbReference type="SAM" id="MobiDB-lite"/>
    </source>
</evidence>
<dbReference type="Proteomes" id="UP000051530">
    <property type="component" value="Unassembled WGS sequence"/>
</dbReference>
<keyword evidence="2" id="KW-1133">Transmembrane helix</keyword>
<keyword evidence="2" id="KW-0812">Transmembrane</keyword>